<dbReference type="Gene3D" id="2.130.10.10">
    <property type="entry name" value="YVTN repeat-like/Quinoprotein amine dehydrogenase"/>
    <property type="match status" value="3"/>
</dbReference>
<dbReference type="InterPro" id="IPR013783">
    <property type="entry name" value="Ig-like_fold"/>
</dbReference>
<dbReference type="PANTHER" id="PTHR43739:SF5">
    <property type="entry name" value="EXO-ALPHA-SIALIDASE"/>
    <property type="match status" value="1"/>
</dbReference>
<name>A0A2A2G9T3_9BACT</name>
<dbReference type="Pfam" id="PF18962">
    <property type="entry name" value="Por_Secre_tail"/>
    <property type="match status" value="1"/>
</dbReference>
<feature type="domain" description="IPT/TIG" evidence="1">
    <location>
        <begin position="863"/>
        <end position="944"/>
    </location>
</feature>
<dbReference type="InterPro" id="IPR036278">
    <property type="entry name" value="Sialidase_sf"/>
</dbReference>
<reference evidence="3 4" key="1">
    <citation type="submission" date="2017-08" db="EMBL/GenBank/DDBJ databases">
        <title>Aliifodinibius alkalisoli sp. nov., isolated from saline alkaline soil.</title>
        <authorList>
            <person name="Liu D."/>
            <person name="Zhang G."/>
        </authorList>
    </citation>
    <scope>NUCLEOTIDE SEQUENCE [LARGE SCALE GENOMIC DNA]</scope>
    <source>
        <strain evidence="3 4">WN023</strain>
    </source>
</reference>
<dbReference type="PANTHER" id="PTHR43739">
    <property type="entry name" value="XYLOGLUCANASE (EUROFUNG)"/>
    <property type="match status" value="1"/>
</dbReference>
<dbReference type="OrthoDB" id="9757947at2"/>
<organism evidence="3 4">
    <name type="scientific">Fodinibius salipaludis</name>
    <dbReference type="NCBI Taxonomy" id="2032627"/>
    <lineage>
        <taxon>Bacteria</taxon>
        <taxon>Pseudomonadati</taxon>
        <taxon>Balneolota</taxon>
        <taxon>Balneolia</taxon>
        <taxon>Balneolales</taxon>
        <taxon>Balneolaceae</taxon>
        <taxon>Fodinibius</taxon>
    </lineage>
</organism>
<dbReference type="Proteomes" id="UP000218831">
    <property type="component" value="Unassembled WGS sequence"/>
</dbReference>
<evidence type="ECO:0000259" key="1">
    <source>
        <dbReference type="Pfam" id="PF01833"/>
    </source>
</evidence>
<dbReference type="InterPro" id="IPR015943">
    <property type="entry name" value="WD40/YVTN_repeat-like_dom_sf"/>
</dbReference>
<dbReference type="SUPFAM" id="SSF50939">
    <property type="entry name" value="Sialidases"/>
    <property type="match status" value="2"/>
</dbReference>
<evidence type="ECO:0000313" key="3">
    <source>
        <dbReference type="EMBL" id="PAU93572.1"/>
    </source>
</evidence>
<dbReference type="NCBIfam" id="TIGR04183">
    <property type="entry name" value="Por_Secre_tail"/>
    <property type="match status" value="1"/>
</dbReference>
<dbReference type="InterPro" id="IPR002909">
    <property type="entry name" value="IPT_dom"/>
</dbReference>
<protein>
    <submittedName>
        <fullName evidence="3">Uncharacterized protein</fullName>
    </submittedName>
</protein>
<evidence type="ECO:0000259" key="2">
    <source>
        <dbReference type="Pfam" id="PF18962"/>
    </source>
</evidence>
<dbReference type="InterPro" id="IPR052025">
    <property type="entry name" value="Xyloglucanase_GH74"/>
</dbReference>
<dbReference type="EMBL" id="NSKE01000007">
    <property type="protein sequence ID" value="PAU93572.1"/>
    <property type="molecule type" value="Genomic_DNA"/>
</dbReference>
<gene>
    <name evidence="3" type="ORF">CK503_10470</name>
</gene>
<accession>A0A2A2G9T3</accession>
<dbReference type="SUPFAM" id="SSF110296">
    <property type="entry name" value="Oligoxyloglucan reducing end-specific cellobiohydrolase"/>
    <property type="match status" value="1"/>
</dbReference>
<evidence type="ECO:0000313" key="4">
    <source>
        <dbReference type="Proteomes" id="UP000218831"/>
    </source>
</evidence>
<dbReference type="RefSeq" id="WP_095606763.1">
    <property type="nucleotide sequence ID" value="NZ_NSKE01000007.1"/>
</dbReference>
<comment type="caution">
    <text evidence="3">The sequence shown here is derived from an EMBL/GenBank/DDBJ whole genome shotgun (WGS) entry which is preliminary data.</text>
</comment>
<dbReference type="SUPFAM" id="SSF81296">
    <property type="entry name" value="E set domains"/>
    <property type="match status" value="1"/>
</dbReference>
<proteinExistence type="predicted"/>
<sequence>MTRNTLKHLLFTTFLALGLFALFLFLAQDSSHKPKVTQIEKPNSNQVERLEKKAARGDYYFRMLQNPATNKIPDNARQREIQQAKQIPQRQNIDIQFPHKQKGLLNFQNFSWKQAGPYDIGGRTRAMAVDINDPNTIIAGGVSGGIWKSTDGGSSWELKTSDFTNLSVTSLAQDPTDPDTWYYVTGEFLGNSASDRGFTAPYYGTGVYRSTDNGETWSIIPSTQDENASFSSPFDFMSRVVISPVTGSVFIASHGFGVLKLNESTQEFELVLGGAGEHRYTDIVTNSNGDLLAVISEADAGEPNQTNDPGVYLSTDDGANWTNVTPSTFPGTHRRSVAAFAPSAPDSAYILTLKGQGDETNQGVSFHMLDLDLGGETLENSYDRSENLPNFEDGSVGDMEMQGGYNMMVAVKPNDPDFVIVGGINLFRSTDGFATSPTGGYQEEDKDEYWIGGYAKDNNGSQYSNHHPDQHEFFFDQNDPNRMWSAHDGGVSVTDNITATSVSWQDMNEGYVTTQFYSAAISSQIGDNRVLGGTQDNGTPFFRFDSKTSESTTSSDISFGDGGYAYFTPSHLFVSRQNGSIVRYKKSDGGDPTTPLAYVDPIDVEEQLFVHPYVVDPNDESIMYYPGANTEGGTWNIWRNTQVNDINNNDNPDGTTENWEDLSSLSVPSGYEISALTVSRNPANILFYAGSSQNNQPVLYKLTNSHEATSGAQDISIPDAANGAYIHDIEVSPTNADDITVVISNYQVESIYHTRDGGETWQGVEGNLGDNGGDLGPSVRSSVTIPGEQGNIYFVGTSTGIYSTTNFDGPDTSWEQEATNEIGYAVVEQVNARYNDGTIIAGTHGLGMYRGSFDGTVSLPSIAVNPNEGRAGDKVTIAASNFEFNSSPEDNEVTFGTVIANVLEATTNELVVEVPRGAIPRDYESNTIQVKASSGNVSASQTFTLLPPDNFTIKQNYPNPFNLSTKIPFDIPADTRVTLTIYDTNGRKVLQPIREETYNAGSYAERVDLSGLASGVYIYRIYVEALSGGDDAMQSKQMTFIK</sequence>
<dbReference type="InterPro" id="IPR014756">
    <property type="entry name" value="Ig_E-set"/>
</dbReference>
<dbReference type="GO" id="GO:0010411">
    <property type="term" value="P:xyloglucan metabolic process"/>
    <property type="evidence" value="ECO:0007669"/>
    <property type="project" value="TreeGrafter"/>
</dbReference>
<dbReference type="AlphaFoldDB" id="A0A2A2G9T3"/>
<feature type="domain" description="Secretion system C-terminal sorting" evidence="2">
    <location>
        <begin position="957"/>
        <end position="1022"/>
    </location>
</feature>
<dbReference type="Pfam" id="PF01833">
    <property type="entry name" value="TIG"/>
    <property type="match status" value="1"/>
</dbReference>
<dbReference type="Gene3D" id="2.60.40.10">
    <property type="entry name" value="Immunoglobulins"/>
    <property type="match status" value="1"/>
</dbReference>
<keyword evidence="4" id="KW-1185">Reference proteome</keyword>
<dbReference type="InterPro" id="IPR026444">
    <property type="entry name" value="Secre_tail"/>
</dbReference>